<dbReference type="EMBL" id="CAQQ02171345">
    <property type="status" value="NOT_ANNOTATED_CDS"/>
    <property type="molecule type" value="Genomic_DNA"/>
</dbReference>
<protein>
    <submittedName>
        <fullName evidence="1">Uncharacterized protein</fullName>
    </submittedName>
</protein>
<organism evidence="1 2">
    <name type="scientific">Megaselia scalaris</name>
    <name type="common">Humpbacked fly</name>
    <name type="synonym">Phora scalaris</name>
    <dbReference type="NCBI Taxonomy" id="36166"/>
    <lineage>
        <taxon>Eukaryota</taxon>
        <taxon>Metazoa</taxon>
        <taxon>Ecdysozoa</taxon>
        <taxon>Arthropoda</taxon>
        <taxon>Hexapoda</taxon>
        <taxon>Insecta</taxon>
        <taxon>Pterygota</taxon>
        <taxon>Neoptera</taxon>
        <taxon>Endopterygota</taxon>
        <taxon>Diptera</taxon>
        <taxon>Brachycera</taxon>
        <taxon>Muscomorpha</taxon>
        <taxon>Platypezoidea</taxon>
        <taxon>Phoridae</taxon>
        <taxon>Megaseliini</taxon>
        <taxon>Megaselia</taxon>
    </lineage>
</organism>
<dbReference type="Proteomes" id="UP000015102">
    <property type="component" value="Unassembled WGS sequence"/>
</dbReference>
<dbReference type="EMBL" id="CAQQ02171344">
    <property type="status" value="NOT_ANNOTATED_CDS"/>
    <property type="molecule type" value="Genomic_DNA"/>
</dbReference>
<proteinExistence type="predicted"/>
<dbReference type="EMBL" id="CAQQ02171343">
    <property type="status" value="NOT_ANNOTATED_CDS"/>
    <property type="molecule type" value="Genomic_DNA"/>
</dbReference>
<sequence>MYTFIGNCIGLLTGLQTSIPNLVNNLLRNPAQQVELCDNSSRFPLECLDPKYSLFLNSHDIVCGSITYNA</sequence>
<name>T1GBI9_MEGSC</name>
<keyword evidence="2" id="KW-1185">Reference proteome</keyword>
<dbReference type="AlphaFoldDB" id="T1GBI9"/>
<dbReference type="EnsemblMetazoa" id="MESCA000621-RA">
    <property type="protein sequence ID" value="MESCA000621-PA"/>
    <property type="gene ID" value="MESCA000621"/>
</dbReference>
<accession>T1GBI9</accession>
<evidence type="ECO:0000313" key="1">
    <source>
        <dbReference type="EnsemblMetazoa" id="MESCA000621-PA"/>
    </source>
</evidence>
<dbReference type="HOGENOM" id="CLU_2760725_0_0_1"/>
<reference evidence="1" key="2">
    <citation type="submission" date="2015-06" db="UniProtKB">
        <authorList>
            <consortium name="EnsemblMetazoa"/>
        </authorList>
    </citation>
    <scope>IDENTIFICATION</scope>
</reference>
<evidence type="ECO:0000313" key="2">
    <source>
        <dbReference type="Proteomes" id="UP000015102"/>
    </source>
</evidence>
<reference evidence="2" key="1">
    <citation type="submission" date="2013-02" db="EMBL/GenBank/DDBJ databases">
        <authorList>
            <person name="Hughes D."/>
        </authorList>
    </citation>
    <scope>NUCLEOTIDE SEQUENCE</scope>
    <source>
        <strain>Durham</strain>
        <strain evidence="2">NC isolate 2 -- Noor lab</strain>
    </source>
</reference>